<accession>A0A7Z7NFQ7</accession>
<evidence type="ECO:0000313" key="1">
    <source>
        <dbReference type="EMBL" id="SOO22350.1"/>
    </source>
</evidence>
<reference evidence="1 2" key="1">
    <citation type="submission" date="2017-10" db="EMBL/GenBank/DDBJ databases">
        <authorList>
            <person name="Regsiter A."/>
            <person name="William W."/>
        </authorList>
    </citation>
    <scope>NUCLEOTIDE SEQUENCE [LARGE SCALE GENOMIC DNA]</scope>
    <source>
        <strain evidence="1 2">CFBP6991</strain>
    </source>
</reference>
<dbReference type="AlphaFoldDB" id="A0A7Z7NFQ7"/>
<gene>
    <name evidence="1" type="ORF">XFF6991_150111</name>
</gene>
<protein>
    <submittedName>
        <fullName evidence="1">Uncharacterized protein</fullName>
    </submittedName>
</protein>
<name>A0A7Z7NFQ7_XANCH</name>
<comment type="caution">
    <text evidence="1">The sequence shown here is derived from an EMBL/GenBank/DDBJ whole genome shotgun (WGS) entry which is preliminary data.</text>
</comment>
<dbReference type="Proteomes" id="UP000234345">
    <property type="component" value="Unassembled WGS sequence"/>
</dbReference>
<dbReference type="EMBL" id="OCZC01000043">
    <property type="protein sequence ID" value="SOO22350.1"/>
    <property type="molecule type" value="Genomic_DNA"/>
</dbReference>
<proteinExistence type="predicted"/>
<sequence>MACPPPGWVCTSDSCKFISDQKFETPAIVSAFSFLERRVRLRESATARGRHTACLGASRHGSGAWQRYPGTLRKVA</sequence>
<evidence type="ECO:0000313" key="2">
    <source>
        <dbReference type="Proteomes" id="UP000234345"/>
    </source>
</evidence>
<organism evidence="1 2">
    <name type="scientific">Xanthomonas campestris pv. phaseoli</name>
    <dbReference type="NCBI Taxonomy" id="317013"/>
    <lineage>
        <taxon>Bacteria</taxon>
        <taxon>Pseudomonadati</taxon>
        <taxon>Pseudomonadota</taxon>
        <taxon>Gammaproteobacteria</taxon>
        <taxon>Lysobacterales</taxon>
        <taxon>Lysobacteraceae</taxon>
        <taxon>Xanthomonas</taxon>
    </lineage>
</organism>